<dbReference type="InterPro" id="IPR022761">
    <property type="entry name" value="Fumarate_lyase_N"/>
</dbReference>
<sequence length="47" mass="5012">MVGALLSVAQTINKFATDVLLFTTSAYGFFTVADQLVTGSSIMPQKK</sequence>
<dbReference type="SUPFAM" id="SSF48557">
    <property type="entry name" value="L-aspartase-like"/>
    <property type="match status" value="1"/>
</dbReference>
<dbReference type="EMBL" id="LCLS01000019">
    <property type="protein sequence ID" value="KKU21287.1"/>
    <property type="molecule type" value="Genomic_DNA"/>
</dbReference>
<evidence type="ECO:0000313" key="2">
    <source>
        <dbReference type="EMBL" id="KKU21287.1"/>
    </source>
</evidence>
<gene>
    <name evidence="2" type="ORF">UX31_C0019G0016</name>
</gene>
<accession>A0A0G1NLS1</accession>
<evidence type="ECO:0000259" key="1">
    <source>
        <dbReference type="Pfam" id="PF00206"/>
    </source>
</evidence>
<feature type="non-terminal residue" evidence="2">
    <location>
        <position position="47"/>
    </location>
</feature>
<dbReference type="Proteomes" id="UP000034107">
    <property type="component" value="Unassembled WGS sequence"/>
</dbReference>
<reference evidence="2 3" key="1">
    <citation type="journal article" date="2015" name="Nature">
        <title>rRNA introns, odd ribosomes, and small enigmatic genomes across a large radiation of phyla.</title>
        <authorList>
            <person name="Brown C.T."/>
            <person name="Hug L.A."/>
            <person name="Thomas B.C."/>
            <person name="Sharon I."/>
            <person name="Castelle C.J."/>
            <person name="Singh A."/>
            <person name="Wilkins M.J."/>
            <person name="Williams K.H."/>
            <person name="Banfield J.F."/>
        </authorList>
    </citation>
    <scope>NUCLEOTIDE SEQUENCE [LARGE SCALE GENOMIC DNA]</scope>
</reference>
<organism evidence="2 3">
    <name type="scientific">Candidatus Nomurabacteria bacterium GW2011_GWA1_46_11</name>
    <dbReference type="NCBI Taxonomy" id="1618732"/>
    <lineage>
        <taxon>Bacteria</taxon>
        <taxon>Candidatus Nomuraibacteriota</taxon>
    </lineage>
</organism>
<dbReference type="GO" id="GO:0016829">
    <property type="term" value="F:lyase activity"/>
    <property type="evidence" value="ECO:0007669"/>
    <property type="project" value="UniProtKB-KW"/>
</dbReference>
<dbReference type="Gene3D" id="1.20.200.10">
    <property type="entry name" value="Fumarase/aspartase (Central domain)"/>
    <property type="match status" value="1"/>
</dbReference>
<proteinExistence type="predicted"/>
<name>A0A0G1NLS1_9BACT</name>
<feature type="domain" description="Fumarate lyase N-terminal" evidence="1">
    <location>
        <begin position="2"/>
        <end position="47"/>
    </location>
</feature>
<dbReference type="AlphaFoldDB" id="A0A0G1NLS1"/>
<protein>
    <submittedName>
        <fullName evidence="2">Argininosuccinate lyase</fullName>
    </submittedName>
</protein>
<evidence type="ECO:0000313" key="3">
    <source>
        <dbReference type="Proteomes" id="UP000034107"/>
    </source>
</evidence>
<keyword evidence="2" id="KW-0456">Lyase</keyword>
<comment type="caution">
    <text evidence="2">The sequence shown here is derived from an EMBL/GenBank/DDBJ whole genome shotgun (WGS) entry which is preliminary data.</text>
</comment>
<dbReference type="InterPro" id="IPR008948">
    <property type="entry name" value="L-Aspartase-like"/>
</dbReference>
<dbReference type="Pfam" id="PF00206">
    <property type="entry name" value="Lyase_1"/>
    <property type="match status" value="1"/>
</dbReference>